<dbReference type="Proteomes" id="UP000193207">
    <property type="component" value="Unassembled WGS sequence"/>
</dbReference>
<keyword evidence="6 8" id="KW-0472">Membrane</keyword>
<dbReference type="GO" id="GO:0022857">
    <property type="term" value="F:transmembrane transporter activity"/>
    <property type="evidence" value="ECO:0007669"/>
    <property type="project" value="UniProtKB-UniRule"/>
</dbReference>
<feature type="transmembrane region" description="Helical" evidence="8">
    <location>
        <begin position="406"/>
        <end position="434"/>
    </location>
</feature>
<evidence type="ECO:0000256" key="1">
    <source>
        <dbReference type="ARBA" id="ARBA00004429"/>
    </source>
</evidence>
<feature type="transmembrane region" description="Helical" evidence="8">
    <location>
        <begin position="253"/>
        <end position="281"/>
    </location>
</feature>
<feature type="transmembrane region" description="Helical" evidence="8">
    <location>
        <begin position="358"/>
        <end position="386"/>
    </location>
</feature>
<organism evidence="10 11">
    <name type="scientific">Roseovarius halotolerans</name>
    <dbReference type="NCBI Taxonomy" id="505353"/>
    <lineage>
        <taxon>Bacteria</taxon>
        <taxon>Pseudomonadati</taxon>
        <taxon>Pseudomonadota</taxon>
        <taxon>Alphaproteobacteria</taxon>
        <taxon>Rhodobacterales</taxon>
        <taxon>Roseobacteraceae</taxon>
        <taxon>Roseovarius</taxon>
    </lineage>
</organism>
<protein>
    <submittedName>
        <fullName evidence="10">Sialic acid TRAP transporter permease protein SiaT</fullName>
    </submittedName>
</protein>
<dbReference type="Pfam" id="PF06808">
    <property type="entry name" value="DctM"/>
    <property type="match status" value="2"/>
</dbReference>
<keyword evidence="7" id="KW-0813">Transport</keyword>
<sequence length="518" mass="53502">MIIAEYLDLLMFAALMGAILSGFPVSFAISGTAILFAYLGWASGAMNINLLGALGQRVFGVLTNEVLIAIPLFVTMGVILERSRIAEDLLDTMGRTFGQLRGGLGISVILVGALLAASTGIVGATVIAMGMIALPTMLRTGYDPRLASGLVCTAGTLGQIIPPSTLLIILSDVMSSAYQQAQYEQGKFSVETISVGQIFAGALVPGLTLVAIYILYVLARGVIRPQDMPPAPASEGRPGLGEVGRAILPPVGLIIAVLGAILSGIATPTEAASVGAIGAILMAGARQGVSPRLIGAGVAALLILAFAAGLAPVRLQRSDAGTGAWALGAVYGVLALVGMAAILASLRRLGQRDVLAGAVTSTMTVTAMIFATILMASVFSLVFVGLGGEERVEHILESMPGGPTGALIFAMAMIFVLGFFLDFVEITVILLPLIAPVLILMGHDPVWLAILIAINLQTSFLTPPFGFSLFYLRGAAPPEITTGQIYQGVAPFILLQIVAIAVIWAVPALATWLPGVVF</sequence>
<feature type="transmembrane region" description="Helical" evidence="8">
    <location>
        <begin position="492"/>
        <end position="513"/>
    </location>
</feature>
<evidence type="ECO:0000313" key="10">
    <source>
        <dbReference type="EMBL" id="SLN64151.1"/>
    </source>
</evidence>
<feature type="transmembrane region" description="Helical" evidence="8">
    <location>
        <begin position="12"/>
        <end position="38"/>
    </location>
</feature>
<evidence type="ECO:0000256" key="7">
    <source>
        <dbReference type="RuleBase" id="RU369079"/>
    </source>
</evidence>
<name>A0A1X6ZWZ5_9RHOB</name>
<dbReference type="PANTHER" id="PTHR33362:SF7">
    <property type="entry name" value="SLL1103 PROTEIN"/>
    <property type="match status" value="1"/>
</dbReference>
<accession>A0A1X6ZWZ5</accession>
<dbReference type="AlphaFoldDB" id="A0A1X6ZWZ5"/>
<feature type="transmembrane region" description="Helical" evidence="8">
    <location>
        <begin position="446"/>
        <end position="472"/>
    </location>
</feature>
<proteinExistence type="predicted"/>
<gene>
    <name evidence="10" type="primary">siaT_27</name>
    <name evidence="10" type="ORF">ROH8110_03599</name>
</gene>
<dbReference type="PANTHER" id="PTHR33362">
    <property type="entry name" value="SIALIC ACID TRAP TRANSPORTER PERMEASE PROTEIN SIAT-RELATED"/>
    <property type="match status" value="1"/>
</dbReference>
<evidence type="ECO:0000256" key="8">
    <source>
        <dbReference type="SAM" id="Phobius"/>
    </source>
</evidence>
<keyword evidence="2" id="KW-1003">Cell membrane</keyword>
<keyword evidence="4 8" id="KW-0812">Transmembrane</keyword>
<evidence type="ECO:0000256" key="4">
    <source>
        <dbReference type="ARBA" id="ARBA00022692"/>
    </source>
</evidence>
<keyword evidence="11" id="KW-1185">Reference proteome</keyword>
<comment type="function">
    <text evidence="7">Part of the tripartite ATP-independent periplasmic (TRAP) transport system.</text>
</comment>
<feature type="transmembrane region" description="Helical" evidence="8">
    <location>
        <begin position="146"/>
        <end position="170"/>
    </location>
</feature>
<reference evidence="10 11" key="1">
    <citation type="submission" date="2017-03" db="EMBL/GenBank/DDBJ databases">
        <authorList>
            <person name="Afonso C.L."/>
            <person name="Miller P.J."/>
            <person name="Scott M.A."/>
            <person name="Spackman E."/>
            <person name="Goraichik I."/>
            <person name="Dimitrov K.M."/>
            <person name="Suarez D.L."/>
            <person name="Swayne D.E."/>
        </authorList>
    </citation>
    <scope>NUCLEOTIDE SEQUENCE [LARGE SCALE GENOMIC DNA]</scope>
    <source>
        <strain evidence="10 11">CECT 8110</strain>
    </source>
</reference>
<evidence type="ECO:0000256" key="2">
    <source>
        <dbReference type="ARBA" id="ARBA00022475"/>
    </source>
</evidence>
<keyword evidence="5 8" id="KW-1133">Transmembrane helix</keyword>
<feature type="transmembrane region" description="Helical" evidence="8">
    <location>
        <begin position="58"/>
        <end position="80"/>
    </location>
</feature>
<dbReference type="GO" id="GO:0005886">
    <property type="term" value="C:plasma membrane"/>
    <property type="evidence" value="ECO:0007669"/>
    <property type="project" value="UniProtKB-SubCell"/>
</dbReference>
<evidence type="ECO:0000256" key="6">
    <source>
        <dbReference type="ARBA" id="ARBA00023136"/>
    </source>
</evidence>
<feature type="transmembrane region" description="Helical" evidence="8">
    <location>
        <begin position="325"/>
        <end position="346"/>
    </location>
</feature>
<evidence type="ECO:0000259" key="9">
    <source>
        <dbReference type="Pfam" id="PF06808"/>
    </source>
</evidence>
<evidence type="ECO:0000256" key="3">
    <source>
        <dbReference type="ARBA" id="ARBA00022519"/>
    </source>
</evidence>
<feature type="transmembrane region" description="Helical" evidence="8">
    <location>
        <begin position="101"/>
        <end position="134"/>
    </location>
</feature>
<feature type="domain" description="TRAP C4-dicarboxylate transport system permease DctM subunit" evidence="9">
    <location>
        <begin position="328"/>
        <end position="509"/>
    </location>
</feature>
<keyword evidence="3 7" id="KW-0997">Cell inner membrane</keyword>
<feature type="transmembrane region" description="Helical" evidence="8">
    <location>
        <begin position="293"/>
        <end position="313"/>
    </location>
</feature>
<evidence type="ECO:0000313" key="11">
    <source>
        <dbReference type="Proteomes" id="UP000193207"/>
    </source>
</evidence>
<feature type="domain" description="TRAP C4-dicarboxylate transport system permease DctM subunit" evidence="9">
    <location>
        <begin position="13"/>
        <end position="284"/>
    </location>
</feature>
<feature type="transmembrane region" description="Helical" evidence="8">
    <location>
        <begin position="198"/>
        <end position="219"/>
    </location>
</feature>
<dbReference type="EMBL" id="FWFU01000005">
    <property type="protein sequence ID" value="SLN64151.1"/>
    <property type="molecule type" value="Genomic_DNA"/>
</dbReference>
<comment type="subcellular location">
    <subcellularLocation>
        <location evidence="1 7">Cell inner membrane</location>
        <topology evidence="1 7">Multi-pass membrane protein</topology>
    </subcellularLocation>
</comment>
<dbReference type="InterPro" id="IPR010656">
    <property type="entry name" value="DctM"/>
</dbReference>
<dbReference type="OrthoDB" id="7339120at2"/>
<dbReference type="InterPro" id="IPR004681">
    <property type="entry name" value="TRAP_DctM"/>
</dbReference>
<evidence type="ECO:0000256" key="5">
    <source>
        <dbReference type="ARBA" id="ARBA00022989"/>
    </source>
</evidence>